<comment type="caution">
    <text evidence="1">The sequence shown here is derived from an EMBL/GenBank/DDBJ whole genome shotgun (WGS) entry which is preliminary data.</text>
</comment>
<protein>
    <submittedName>
        <fullName evidence="1">Uncharacterized protein</fullName>
    </submittedName>
</protein>
<reference evidence="1" key="2">
    <citation type="submission" date="2023-04" db="EMBL/GenBank/DDBJ databases">
        <title>Paracnuella aquatica gen. nov., sp. nov., a member of the family Chitinophagaceae isolated from a hot spring.</title>
        <authorList>
            <person name="Wang C."/>
        </authorList>
    </citation>
    <scope>NUCLEOTIDE SEQUENCE</scope>
    <source>
        <strain evidence="1">LB-8</strain>
    </source>
</reference>
<dbReference type="AlphaFoldDB" id="A0A9X3BAE0"/>
<name>A0A9X3BAE0_9BACT</name>
<dbReference type="EMBL" id="JAOTIF010000039">
    <property type="protein sequence ID" value="MCU7552621.1"/>
    <property type="molecule type" value="Genomic_DNA"/>
</dbReference>
<accession>A0A9X3BAE0</accession>
<evidence type="ECO:0000313" key="1">
    <source>
        <dbReference type="EMBL" id="MCU7552621.1"/>
    </source>
</evidence>
<evidence type="ECO:0000313" key="2">
    <source>
        <dbReference type="Proteomes" id="UP001155483"/>
    </source>
</evidence>
<dbReference type="Proteomes" id="UP001155483">
    <property type="component" value="Unassembled WGS sequence"/>
</dbReference>
<gene>
    <name evidence="1" type="ORF">OCK74_26110</name>
</gene>
<sequence>MKGYTVYVLTQHYYNYWSNHSPQAVANLTNILKTYADIPFDGVGLDEYANLPIIPAWELKNGDVFRERSYSLAMDSVFKANTGLAAIKIDAKNNIEKLAATGFSSLQKNSKTIFALDKPADVFIEVKNKKIYITIAGNENETRIITNEILN</sequence>
<organism evidence="1 2">
    <name type="scientific">Paraflavisolibacter caeni</name>
    <dbReference type="NCBI Taxonomy" id="2982496"/>
    <lineage>
        <taxon>Bacteria</taxon>
        <taxon>Pseudomonadati</taxon>
        <taxon>Bacteroidota</taxon>
        <taxon>Chitinophagia</taxon>
        <taxon>Chitinophagales</taxon>
        <taxon>Chitinophagaceae</taxon>
        <taxon>Paraflavisolibacter</taxon>
    </lineage>
</organism>
<reference evidence="1" key="1">
    <citation type="submission" date="2022-09" db="EMBL/GenBank/DDBJ databases">
        <authorList>
            <person name="Yuan C."/>
            <person name="Ke Z."/>
        </authorList>
    </citation>
    <scope>NUCLEOTIDE SEQUENCE</scope>
    <source>
        <strain evidence="1">LB-8</strain>
    </source>
</reference>
<keyword evidence="2" id="KW-1185">Reference proteome</keyword>
<dbReference type="RefSeq" id="WP_279300058.1">
    <property type="nucleotide sequence ID" value="NZ_JAOTIF010000039.1"/>
</dbReference>
<proteinExistence type="predicted"/>